<comment type="caution">
    <text evidence="1">The sequence shown here is derived from an EMBL/GenBank/DDBJ whole genome shotgun (WGS) entry which is preliminary data.</text>
</comment>
<dbReference type="AlphaFoldDB" id="A0ABD0PWE5"/>
<protein>
    <submittedName>
        <fullName evidence="1">Uncharacterized protein</fullName>
    </submittedName>
</protein>
<gene>
    <name evidence="1" type="ORF">M9458_026924</name>
</gene>
<evidence type="ECO:0000313" key="2">
    <source>
        <dbReference type="Proteomes" id="UP001529510"/>
    </source>
</evidence>
<keyword evidence="2" id="KW-1185">Reference proteome</keyword>
<sequence>TAMFMGPSQMPFPAQPQGNFQAFPGMGGAMPPTTMMGAVMGQGGAMMGQNTGMMVGMTMPNGFMGNAQPGVMGLAPGMMGPQGMVPPQNMYAMQPGQQGQWNMAQVCYIWICDC</sequence>
<reference evidence="1 2" key="1">
    <citation type="submission" date="2024-05" db="EMBL/GenBank/DDBJ databases">
        <title>Genome sequencing and assembly of Indian major carp, Cirrhinus mrigala (Hamilton, 1822).</title>
        <authorList>
            <person name="Mohindra V."/>
            <person name="Chowdhury L.M."/>
            <person name="Lal K."/>
            <person name="Jena J.K."/>
        </authorList>
    </citation>
    <scope>NUCLEOTIDE SEQUENCE [LARGE SCALE GENOMIC DNA]</scope>
    <source>
        <strain evidence="1">CM1030</strain>
        <tissue evidence="1">Blood</tissue>
    </source>
</reference>
<evidence type="ECO:0000313" key="1">
    <source>
        <dbReference type="EMBL" id="KAL0178030.1"/>
    </source>
</evidence>
<name>A0ABD0PWE5_CIRMR</name>
<feature type="non-terminal residue" evidence="1">
    <location>
        <position position="1"/>
    </location>
</feature>
<dbReference type="Proteomes" id="UP001529510">
    <property type="component" value="Unassembled WGS sequence"/>
</dbReference>
<organism evidence="1 2">
    <name type="scientific">Cirrhinus mrigala</name>
    <name type="common">Mrigala</name>
    <dbReference type="NCBI Taxonomy" id="683832"/>
    <lineage>
        <taxon>Eukaryota</taxon>
        <taxon>Metazoa</taxon>
        <taxon>Chordata</taxon>
        <taxon>Craniata</taxon>
        <taxon>Vertebrata</taxon>
        <taxon>Euteleostomi</taxon>
        <taxon>Actinopterygii</taxon>
        <taxon>Neopterygii</taxon>
        <taxon>Teleostei</taxon>
        <taxon>Ostariophysi</taxon>
        <taxon>Cypriniformes</taxon>
        <taxon>Cyprinidae</taxon>
        <taxon>Labeoninae</taxon>
        <taxon>Labeonini</taxon>
        <taxon>Cirrhinus</taxon>
    </lineage>
</organism>
<accession>A0ABD0PWE5</accession>
<proteinExistence type="predicted"/>
<dbReference type="EMBL" id="JAMKFB020000013">
    <property type="protein sequence ID" value="KAL0178030.1"/>
    <property type="molecule type" value="Genomic_DNA"/>
</dbReference>